<dbReference type="OrthoDB" id="3689000at2759"/>
<keyword evidence="2" id="KW-1185">Reference proteome</keyword>
<proteinExistence type="predicted"/>
<dbReference type="EMBL" id="KE747824">
    <property type="protein sequence ID" value="RMZ70707.1"/>
    <property type="molecule type" value="Genomic_DNA"/>
</dbReference>
<dbReference type="Proteomes" id="UP000265663">
    <property type="component" value="Unassembled WGS sequence"/>
</dbReference>
<dbReference type="AlphaFoldDB" id="A0A3M7M886"/>
<name>A0A3M7M886_9PLEO</name>
<protein>
    <submittedName>
        <fullName evidence="1">Uncharacterized protein</fullName>
    </submittedName>
</protein>
<sequence length="310" mass="35154">MATKQSLDWNYTDKVLTELTENEVTILEAQKMLFPSPDANKRKVSVALLSPPSSDDSCSDSSSPSLSVCFRSFSTNLDRTFDLPTSGESVQGIEFMGFTHDAAVEIYRRWSNRDPTTPDRITDYVLGYTYTLRRKESEDKTIEAALTMAGINSELRAVFQDTRFEQVRQTQPLNYWVEDTIRTNFSALIELYSRLKQSAKLGPSIKQPKRAHFTSSTFVPATPTVHSSVDAEAPARLPDHTMLYKGTSSDTPEGPWRPWIREEEGERLCIISAPYGDFNKDSGAYYFSPEHDTAEMYRQWAEARCPFSES</sequence>
<evidence type="ECO:0000313" key="1">
    <source>
        <dbReference type="EMBL" id="RMZ70707.1"/>
    </source>
</evidence>
<reference evidence="1 2" key="1">
    <citation type="journal article" date="2014" name="PLoS ONE">
        <title>De novo Genome Assembly of the Fungal Plant Pathogen Pyrenophora semeniperda.</title>
        <authorList>
            <person name="Soliai M.M."/>
            <person name="Meyer S.E."/>
            <person name="Udall J.A."/>
            <person name="Elzinga D.E."/>
            <person name="Hermansen R.A."/>
            <person name="Bodily P.M."/>
            <person name="Hart A.A."/>
            <person name="Coleman C.E."/>
        </authorList>
    </citation>
    <scope>NUCLEOTIDE SEQUENCE [LARGE SCALE GENOMIC DNA]</scope>
    <source>
        <strain evidence="1 2">CCB06</strain>
        <tissue evidence="1">Mycelium</tissue>
    </source>
</reference>
<accession>A0A3M7M886</accession>
<gene>
    <name evidence="1" type="ORF">GMOD_00000838</name>
</gene>
<evidence type="ECO:0000313" key="2">
    <source>
        <dbReference type="Proteomes" id="UP000265663"/>
    </source>
</evidence>
<organism evidence="1 2">
    <name type="scientific">Pyrenophora seminiperda CCB06</name>
    <dbReference type="NCBI Taxonomy" id="1302712"/>
    <lineage>
        <taxon>Eukaryota</taxon>
        <taxon>Fungi</taxon>
        <taxon>Dikarya</taxon>
        <taxon>Ascomycota</taxon>
        <taxon>Pezizomycotina</taxon>
        <taxon>Dothideomycetes</taxon>
        <taxon>Pleosporomycetidae</taxon>
        <taxon>Pleosporales</taxon>
        <taxon>Pleosporineae</taxon>
        <taxon>Pleosporaceae</taxon>
        <taxon>Pyrenophora</taxon>
    </lineage>
</organism>